<keyword evidence="1" id="KW-0863">Zinc-finger</keyword>
<feature type="domain" description="C2H2-type" evidence="2">
    <location>
        <begin position="8"/>
        <end position="36"/>
    </location>
</feature>
<sequence length="454" mass="52387">MLGVESLNKCVECGKVYKRKHDLRRHVKSSHPDKLDLIAPLKVLKGNVYKCTHCDRQFSYKPNLNYHLKKVHSDVCSVETRTFQHKKCSLCDYSATFKKDFIKHYETSHSIPMEYDTIEFSNHDDFISWKNKIELETNASFIAENGKKAGIVNYICHRSGYFISKGKGERHLKRQGSNKINGYCPAMIKEVVQSDGKYLAHFTKTHVGHYNEIEHLFLSPSERKTIAMKLAVKTPFEAVLHEVRDGILDTGKLQRRHLLTKKDLYNIQASFNLPSTRVRRKNAAVNNKVKVSSKRRHKTSLELDTFHTINFEDLWQVSQTNELSQEAQILEIVEDDGAAEPEIIFEEVDYKSASRCKTLAERKEEMLQYLYNVVNGVNTEEEWKVLEKMVNPIEPTLAAISLQTSSNFESKDSIPSNSKILKQRQLFITKKKPNQKKQLTKPTSGECDTILKFL</sequence>
<organism evidence="3 4">
    <name type="scientific">Diabrotica virgifera virgifera</name>
    <name type="common">western corn rootworm</name>
    <dbReference type="NCBI Taxonomy" id="50390"/>
    <lineage>
        <taxon>Eukaryota</taxon>
        <taxon>Metazoa</taxon>
        <taxon>Ecdysozoa</taxon>
        <taxon>Arthropoda</taxon>
        <taxon>Hexapoda</taxon>
        <taxon>Insecta</taxon>
        <taxon>Pterygota</taxon>
        <taxon>Neoptera</taxon>
        <taxon>Endopterygota</taxon>
        <taxon>Coleoptera</taxon>
        <taxon>Polyphaga</taxon>
        <taxon>Cucujiformia</taxon>
        <taxon>Chrysomeloidea</taxon>
        <taxon>Chrysomelidae</taxon>
        <taxon>Galerucinae</taxon>
        <taxon>Diabroticina</taxon>
        <taxon>Diabroticites</taxon>
        <taxon>Diabrotica</taxon>
    </lineage>
</organism>
<name>A0ABM5IKU7_DIAVI</name>
<dbReference type="PROSITE" id="PS50157">
    <property type="entry name" value="ZINC_FINGER_C2H2_2"/>
    <property type="match status" value="2"/>
</dbReference>
<reference evidence="3" key="1">
    <citation type="submission" date="2025-05" db="UniProtKB">
        <authorList>
            <consortium name="EnsemblMetazoa"/>
        </authorList>
    </citation>
    <scope>IDENTIFICATION</scope>
</reference>
<evidence type="ECO:0000313" key="3">
    <source>
        <dbReference type="EnsemblMetazoa" id="XP_028135153.2"/>
    </source>
</evidence>
<feature type="domain" description="C2H2-type" evidence="2">
    <location>
        <begin position="49"/>
        <end position="73"/>
    </location>
</feature>
<dbReference type="Gene3D" id="3.30.160.60">
    <property type="entry name" value="Classic Zinc Finger"/>
    <property type="match status" value="1"/>
</dbReference>
<dbReference type="SUPFAM" id="SSF57667">
    <property type="entry name" value="beta-beta-alpha zinc fingers"/>
    <property type="match status" value="1"/>
</dbReference>
<keyword evidence="1" id="KW-0479">Metal-binding</keyword>
<keyword evidence="1" id="KW-0862">Zinc</keyword>
<dbReference type="InterPro" id="IPR036236">
    <property type="entry name" value="Znf_C2H2_sf"/>
</dbReference>
<dbReference type="InterPro" id="IPR052797">
    <property type="entry name" value="RegFact_GeneExpr_CellDeath"/>
</dbReference>
<accession>A0ABM5IKU7</accession>
<evidence type="ECO:0000313" key="4">
    <source>
        <dbReference type="Proteomes" id="UP001652700"/>
    </source>
</evidence>
<proteinExistence type="predicted"/>
<dbReference type="RefSeq" id="XP_028135153.2">
    <property type="nucleotide sequence ID" value="XM_028279352.2"/>
</dbReference>
<dbReference type="PANTHER" id="PTHR33936">
    <property type="entry name" value="PROTEIN CBG17840"/>
    <property type="match status" value="1"/>
</dbReference>
<dbReference type="PROSITE" id="PS00028">
    <property type="entry name" value="ZINC_FINGER_C2H2_1"/>
    <property type="match status" value="2"/>
</dbReference>
<evidence type="ECO:0000256" key="1">
    <source>
        <dbReference type="PROSITE-ProRule" id="PRU00042"/>
    </source>
</evidence>
<dbReference type="InterPro" id="IPR013087">
    <property type="entry name" value="Znf_C2H2_type"/>
</dbReference>
<dbReference type="EnsemblMetazoa" id="XM_028279352.2">
    <property type="protein sequence ID" value="XP_028135153.2"/>
    <property type="gene ID" value="LOC114330053"/>
</dbReference>
<evidence type="ECO:0000259" key="2">
    <source>
        <dbReference type="PROSITE" id="PS50157"/>
    </source>
</evidence>
<keyword evidence="4" id="KW-1185">Reference proteome</keyword>
<dbReference type="PANTHER" id="PTHR33936:SF24">
    <property type="entry name" value="C2H2-TYPE DOMAIN-CONTAINING PROTEIN"/>
    <property type="match status" value="1"/>
</dbReference>
<dbReference type="Pfam" id="PF00096">
    <property type="entry name" value="zf-C2H2"/>
    <property type="match status" value="2"/>
</dbReference>
<dbReference type="Proteomes" id="UP001652700">
    <property type="component" value="Unplaced"/>
</dbReference>
<protein>
    <recommendedName>
        <fullName evidence="2">C2H2-type domain-containing protein</fullName>
    </recommendedName>
</protein>
<dbReference type="GeneID" id="114330053"/>
<dbReference type="SMART" id="SM00355">
    <property type="entry name" value="ZnF_C2H2"/>
    <property type="match status" value="3"/>
</dbReference>